<sequence length="290" mass="32779">MTMTNHQLLALLKDNLGLPLTPELAADICLAADHLATLVPAEDIQQIEPARHGGLVFSVERIEGITDEIEPLHRAHWAETEEYRHELPFNPDYDTFIRYERAGRYVLFTLRSEMRLLGNCALYLDKSAHTQTLIATEDTLYLLPEARKGRVANCFVAYVENAMRLLGVSEINISVKTVNKAERFFRLLGYRHVENGLTKILEVEKCSAKLPEPGPLTGQAAMRNAALVREMAGVARDQRASEKNRAPLVARWSRMPADSTPPNARKEGPEKRRRMSRVVLMARWSRTSGH</sequence>
<dbReference type="PROSITE" id="PS51186">
    <property type="entry name" value="GNAT"/>
    <property type="match status" value="1"/>
</dbReference>
<gene>
    <name evidence="3" type="ORF">SAMN05216402_2086</name>
</gene>
<evidence type="ECO:0000256" key="1">
    <source>
        <dbReference type="SAM" id="MobiDB-lite"/>
    </source>
</evidence>
<organism evidence="3 4">
    <name type="scientific">Nitrosospira multiformis</name>
    <dbReference type="NCBI Taxonomy" id="1231"/>
    <lineage>
        <taxon>Bacteria</taxon>
        <taxon>Pseudomonadati</taxon>
        <taxon>Pseudomonadota</taxon>
        <taxon>Betaproteobacteria</taxon>
        <taxon>Nitrosomonadales</taxon>
        <taxon>Nitrosomonadaceae</taxon>
        <taxon>Nitrosospira</taxon>
    </lineage>
</organism>
<dbReference type="Gene3D" id="3.40.630.30">
    <property type="match status" value="1"/>
</dbReference>
<dbReference type="InterPro" id="IPR000182">
    <property type="entry name" value="GNAT_dom"/>
</dbReference>
<feature type="region of interest" description="Disordered" evidence="1">
    <location>
        <begin position="236"/>
        <end position="276"/>
    </location>
</feature>
<accession>A0ABY0TF74</accession>
<reference evidence="3 4" key="1">
    <citation type="submission" date="2016-10" db="EMBL/GenBank/DDBJ databases">
        <authorList>
            <person name="Varghese N."/>
            <person name="Submissions S."/>
        </authorList>
    </citation>
    <scope>NUCLEOTIDE SEQUENCE [LARGE SCALE GENOMIC DNA]</scope>
    <source>
        <strain evidence="3 4">Nl1</strain>
    </source>
</reference>
<feature type="domain" description="N-acetyltransferase" evidence="2">
    <location>
        <begin position="67"/>
        <end position="213"/>
    </location>
</feature>
<dbReference type="SUPFAM" id="SSF55729">
    <property type="entry name" value="Acyl-CoA N-acyltransferases (Nat)"/>
    <property type="match status" value="1"/>
</dbReference>
<dbReference type="InterPro" id="IPR016181">
    <property type="entry name" value="Acyl_CoA_acyltransferase"/>
</dbReference>
<protein>
    <recommendedName>
        <fullName evidence="2">N-acetyltransferase domain-containing protein</fullName>
    </recommendedName>
</protein>
<dbReference type="EMBL" id="FNKY01000001">
    <property type="protein sequence ID" value="SDQ73781.1"/>
    <property type="molecule type" value="Genomic_DNA"/>
</dbReference>
<evidence type="ECO:0000259" key="2">
    <source>
        <dbReference type="PROSITE" id="PS51186"/>
    </source>
</evidence>
<name>A0ABY0TF74_9PROT</name>
<dbReference type="RefSeq" id="WP_074632232.1">
    <property type="nucleotide sequence ID" value="NZ_FNKY01000001.1"/>
</dbReference>
<feature type="compositionally biased region" description="Basic and acidic residues" evidence="1">
    <location>
        <begin position="236"/>
        <end position="245"/>
    </location>
</feature>
<comment type="caution">
    <text evidence="3">The sequence shown here is derived from an EMBL/GenBank/DDBJ whole genome shotgun (WGS) entry which is preliminary data.</text>
</comment>
<dbReference type="Proteomes" id="UP000183471">
    <property type="component" value="Unassembled WGS sequence"/>
</dbReference>
<proteinExistence type="predicted"/>
<evidence type="ECO:0000313" key="3">
    <source>
        <dbReference type="EMBL" id="SDQ73781.1"/>
    </source>
</evidence>
<evidence type="ECO:0000313" key="4">
    <source>
        <dbReference type="Proteomes" id="UP000183471"/>
    </source>
</evidence>
<keyword evidence="4" id="KW-1185">Reference proteome</keyword>